<feature type="domain" description="PKD" evidence="2">
    <location>
        <begin position="46"/>
        <end position="98"/>
    </location>
</feature>
<dbReference type="InterPro" id="IPR022409">
    <property type="entry name" value="PKD/Chitinase_dom"/>
</dbReference>
<protein>
    <submittedName>
        <fullName evidence="3">PKD domain-containing protein</fullName>
    </submittedName>
</protein>
<reference evidence="3 4" key="1">
    <citation type="submission" date="2016-11" db="EMBL/GenBank/DDBJ databases">
        <authorList>
            <person name="Jaros S."/>
            <person name="Januszkiewicz K."/>
            <person name="Wedrychowicz H."/>
        </authorList>
    </citation>
    <scope>NUCLEOTIDE SEQUENCE [LARGE SCALE GENOMIC DNA]</scope>
    <source>
        <strain evidence="3 4">DSM 784</strain>
    </source>
</reference>
<evidence type="ECO:0000313" key="3">
    <source>
        <dbReference type="EMBL" id="SFW69465.1"/>
    </source>
</evidence>
<dbReference type="SMART" id="SM00089">
    <property type="entry name" value="PKD"/>
    <property type="match status" value="1"/>
</dbReference>
<dbReference type="InterPro" id="IPR013783">
    <property type="entry name" value="Ig-like_fold"/>
</dbReference>
<gene>
    <name evidence="3" type="ORF">SAMN05661012_03590</name>
</gene>
<dbReference type="AlphaFoldDB" id="A0A1K1RBZ5"/>
<sequence>MRLNKNMMIALILLVVAGACKKDKSSASADLFYEVVINGYNVTFTNQTTGATSYKWDFGDGESSTEASPVHAYPGKGKYVPTLYAYTSDGRVTEGSTVVNIAKTSPIKLDDNSLADWDTISTFVVTPAASETYFKKAKFDYDANYIYCYFEVKSTKAANDIFDIYLDSDNNPGVGYATGTFLDAGMDVLIEGTLLDPSTVPPAMYNYAGTNNSWNWNDSGASEFYLIGSTQQDGTTLKYEMRFSRNKIKNLPASTGFRIGIQASKNDWSVTYGSLPGSGVAAYQVVFE</sequence>
<evidence type="ECO:0000259" key="2">
    <source>
        <dbReference type="PROSITE" id="PS50093"/>
    </source>
</evidence>
<dbReference type="EMBL" id="FPIZ01000011">
    <property type="protein sequence ID" value="SFW69465.1"/>
    <property type="molecule type" value="Genomic_DNA"/>
</dbReference>
<dbReference type="PROSITE" id="PS51257">
    <property type="entry name" value="PROKAR_LIPOPROTEIN"/>
    <property type="match status" value="1"/>
</dbReference>
<feature type="chain" id="PRO_5012362932" evidence="1">
    <location>
        <begin position="22"/>
        <end position="288"/>
    </location>
</feature>
<dbReference type="InterPro" id="IPR035986">
    <property type="entry name" value="PKD_dom_sf"/>
</dbReference>
<dbReference type="SUPFAM" id="SSF49299">
    <property type="entry name" value="PKD domain"/>
    <property type="match status" value="1"/>
</dbReference>
<evidence type="ECO:0000256" key="1">
    <source>
        <dbReference type="SAM" id="SignalP"/>
    </source>
</evidence>
<accession>A0A1K1RBZ5</accession>
<dbReference type="Gene3D" id="2.60.40.10">
    <property type="entry name" value="Immunoglobulins"/>
    <property type="match status" value="1"/>
</dbReference>
<dbReference type="SUPFAM" id="SSF49344">
    <property type="entry name" value="CBD9-like"/>
    <property type="match status" value="1"/>
</dbReference>
<dbReference type="OrthoDB" id="7443339at2"/>
<dbReference type="Pfam" id="PF18911">
    <property type="entry name" value="PKD_4"/>
    <property type="match status" value="1"/>
</dbReference>
<dbReference type="PROSITE" id="PS50093">
    <property type="entry name" value="PKD"/>
    <property type="match status" value="1"/>
</dbReference>
<dbReference type="Proteomes" id="UP000183788">
    <property type="component" value="Unassembled WGS sequence"/>
</dbReference>
<dbReference type="CDD" id="cd00146">
    <property type="entry name" value="PKD"/>
    <property type="match status" value="1"/>
</dbReference>
<evidence type="ECO:0000313" key="4">
    <source>
        <dbReference type="Proteomes" id="UP000183788"/>
    </source>
</evidence>
<name>A0A1K1RBZ5_9BACT</name>
<organism evidence="3 4">
    <name type="scientific">Chitinophaga sancti</name>
    <dbReference type="NCBI Taxonomy" id="1004"/>
    <lineage>
        <taxon>Bacteria</taxon>
        <taxon>Pseudomonadati</taxon>
        <taxon>Bacteroidota</taxon>
        <taxon>Chitinophagia</taxon>
        <taxon>Chitinophagales</taxon>
        <taxon>Chitinophagaceae</taxon>
        <taxon>Chitinophaga</taxon>
    </lineage>
</organism>
<keyword evidence="1" id="KW-0732">Signal</keyword>
<proteinExistence type="predicted"/>
<dbReference type="STRING" id="1004.SAMN05661012_03590"/>
<feature type="signal peptide" evidence="1">
    <location>
        <begin position="1"/>
        <end position="21"/>
    </location>
</feature>
<dbReference type="InterPro" id="IPR000601">
    <property type="entry name" value="PKD_dom"/>
</dbReference>